<dbReference type="PROSITE" id="PS50011">
    <property type="entry name" value="PROTEIN_KINASE_DOM"/>
    <property type="match status" value="1"/>
</dbReference>
<dbReference type="STRING" id="35608.A0A2U1MAR3"/>
<keyword evidence="5" id="KW-0067">ATP-binding</keyword>
<dbReference type="InterPro" id="IPR011009">
    <property type="entry name" value="Kinase-like_dom_sf"/>
</dbReference>
<dbReference type="PROSITE" id="PS00108">
    <property type="entry name" value="PROTEIN_KINASE_ST"/>
    <property type="match status" value="1"/>
</dbReference>
<keyword evidence="4 7" id="KW-0418">Kinase</keyword>
<dbReference type="GO" id="GO:0005886">
    <property type="term" value="C:plasma membrane"/>
    <property type="evidence" value="ECO:0007669"/>
    <property type="project" value="TreeGrafter"/>
</dbReference>
<dbReference type="Gene3D" id="3.30.200.20">
    <property type="entry name" value="Phosphorylase Kinase, domain 1"/>
    <property type="match status" value="1"/>
</dbReference>
<feature type="domain" description="Protein kinase" evidence="6">
    <location>
        <begin position="22"/>
        <end position="311"/>
    </location>
</feature>
<evidence type="ECO:0000256" key="1">
    <source>
        <dbReference type="ARBA" id="ARBA00022527"/>
    </source>
</evidence>
<reference evidence="7 8" key="1">
    <citation type="journal article" date="2018" name="Mol. Plant">
        <title>The genome of Artemisia annua provides insight into the evolution of Asteraceae family and artemisinin biosynthesis.</title>
        <authorList>
            <person name="Shen Q."/>
            <person name="Zhang L."/>
            <person name="Liao Z."/>
            <person name="Wang S."/>
            <person name="Yan T."/>
            <person name="Shi P."/>
            <person name="Liu M."/>
            <person name="Fu X."/>
            <person name="Pan Q."/>
            <person name="Wang Y."/>
            <person name="Lv Z."/>
            <person name="Lu X."/>
            <person name="Zhang F."/>
            <person name="Jiang W."/>
            <person name="Ma Y."/>
            <person name="Chen M."/>
            <person name="Hao X."/>
            <person name="Li L."/>
            <person name="Tang Y."/>
            <person name="Lv G."/>
            <person name="Zhou Y."/>
            <person name="Sun X."/>
            <person name="Brodelius P.E."/>
            <person name="Rose J.K.C."/>
            <person name="Tang K."/>
        </authorList>
    </citation>
    <scope>NUCLEOTIDE SEQUENCE [LARGE SCALE GENOMIC DNA]</scope>
    <source>
        <strain evidence="8">cv. Huhao1</strain>
        <tissue evidence="7">Leaf</tissue>
    </source>
</reference>
<dbReference type="InterPro" id="IPR045272">
    <property type="entry name" value="ANXUR1/2-like"/>
</dbReference>
<dbReference type="InterPro" id="IPR001245">
    <property type="entry name" value="Ser-Thr/Tyr_kinase_cat_dom"/>
</dbReference>
<protein>
    <submittedName>
        <fullName evidence="7">Serine-threonine/tyrosine-protein kinase catalytic domain-containing protein</fullName>
    </submittedName>
</protein>
<dbReference type="Gene3D" id="1.10.510.10">
    <property type="entry name" value="Transferase(Phosphotransferase) domain 1"/>
    <property type="match status" value="1"/>
</dbReference>
<keyword evidence="3" id="KW-0547">Nucleotide-binding</keyword>
<dbReference type="Pfam" id="PF07714">
    <property type="entry name" value="PK_Tyr_Ser-Thr"/>
    <property type="match status" value="1"/>
</dbReference>
<evidence type="ECO:0000313" key="8">
    <source>
        <dbReference type="Proteomes" id="UP000245207"/>
    </source>
</evidence>
<dbReference type="SMART" id="SM00220">
    <property type="entry name" value="S_TKc"/>
    <property type="match status" value="1"/>
</dbReference>
<dbReference type="AlphaFoldDB" id="A0A2U1MAR3"/>
<name>A0A2U1MAR3_ARTAN</name>
<dbReference type="InterPro" id="IPR008271">
    <property type="entry name" value="Ser/Thr_kinase_AS"/>
</dbReference>
<evidence type="ECO:0000256" key="5">
    <source>
        <dbReference type="ARBA" id="ARBA00022840"/>
    </source>
</evidence>
<dbReference type="OrthoDB" id="508192at2759"/>
<keyword evidence="8" id="KW-1185">Reference proteome</keyword>
<dbReference type="SUPFAM" id="SSF56112">
    <property type="entry name" value="Protein kinase-like (PK-like)"/>
    <property type="match status" value="1"/>
</dbReference>
<dbReference type="PANTHER" id="PTHR27003">
    <property type="entry name" value="OS07G0166700 PROTEIN"/>
    <property type="match status" value="1"/>
</dbReference>
<proteinExistence type="predicted"/>
<dbReference type="PANTHER" id="PTHR27003:SF361">
    <property type="entry name" value="PROTEIN KINASE DOMAIN-CONTAINING PROTEIN"/>
    <property type="match status" value="1"/>
</dbReference>
<dbReference type="GO" id="GO:0004714">
    <property type="term" value="F:transmembrane receptor protein tyrosine kinase activity"/>
    <property type="evidence" value="ECO:0007669"/>
    <property type="project" value="InterPro"/>
</dbReference>
<dbReference type="Proteomes" id="UP000245207">
    <property type="component" value="Unassembled WGS sequence"/>
</dbReference>
<dbReference type="GO" id="GO:0004674">
    <property type="term" value="F:protein serine/threonine kinase activity"/>
    <property type="evidence" value="ECO:0007669"/>
    <property type="project" value="UniProtKB-KW"/>
</dbReference>
<dbReference type="GO" id="GO:0009506">
    <property type="term" value="C:plasmodesma"/>
    <property type="evidence" value="ECO:0007669"/>
    <property type="project" value="TreeGrafter"/>
</dbReference>
<comment type="caution">
    <text evidence="7">The sequence shown here is derived from an EMBL/GenBank/DDBJ whole genome shotgun (WGS) entry which is preliminary data.</text>
</comment>
<gene>
    <name evidence="7" type="ORF">CTI12_AA401730</name>
</gene>
<evidence type="ECO:0000256" key="3">
    <source>
        <dbReference type="ARBA" id="ARBA00022741"/>
    </source>
</evidence>
<dbReference type="InterPro" id="IPR000719">
    <property type="entry name" value="Prot_kinase_dom"/>
</dbReference>
<evidence type="ECO:0000259" key="6">
    <source>
        <dbReference type="PROSITE" id="PS50011"/>
    </source>
</evidence>
<keyword evidence="1" id="KW-0723">Serine/threonine-protein kinase</keyword>
<dbReference type="FunFam" id="3.30.200.20:FF:000039">
    <property type="entry name" value="receptor-like protein kinase FERONIA"/>
    <property type="match status" value="1"/>
</dbReference>
<evidence type="ECO:0000256" key="2">
    <source>
        <dbReference type="ARBA" id="ARBA00022679"/>
    </source>
</evidence>
<dbReference type="EMBL" id="PKPP01005943">
    <property type="protein sequence ID" value="PWA58282.1"/>
    <property type="molecule type" value="Genomic_DNA"/>
</dbReference>
<organism evidence="7 8">
    <name type="scientific">Artemisia annua</name>
    <name type="common">Sweet wormwood</name>
    <dbReference type="NCBI Taxonomy" id="35608"/>
    <lineage>
        <taxon>Eukaryota</taxon>
        <taxon>Viridiplantae</taxon>
        <taxon>Streptophyta</taxon>
        <taxon>Embryophyta</taxon>
        <taxon>Tracheophyta</taxon>
        <taxon>Spermatophyta</taxon>
        <taxon>Magnoliopsida</taxon>
        <taxon>eudicotyledons</taxon>
        <taxon>Gunneridae</taxon>
        <taxon>Pentapetalae</taxon>
        <taxon>asterids</taxon>
        <taxon>campanulids</taxon>
        <taxon>Asterales</taxon>
        <taxon>Asteraceae</taxon>
        <taxon>Asteroideae</taxon>
        <taxon>Anthemideae</taxon>
        <taxon>Artemisiinae</taxon>
        <taxon>Artemisia</taxon>
    </lineage>
</organism>
<dbReference type="GO" id="GO:0005524">
    <property type="term" value="F:ATP binding"/>
    <property type="evidence" value="ECO:0007669"/>
    <property type="project" value="UniProtKB-KW"/>
</dbReference>
<accession>A0A2U1MAR3</accession>
<evidence type="ECO:0000256" key="4">
    <source>
        <dbReference type="ARBA" id="ARBA00022777"/>
    </source>
</evidence>
<evidence type="ECO:0000313" key="7">
    <source>
        <dbReference type="EMBL" id="PWA58282.1"/>
    </source>
</evidence>
<keyword evidence="2" id="KW-0808">Transferase</keyword>
<sequence length="341" mass="38560">MPMVNEWEHLKIPFDVIEVATENFKTFIGRGGYGWVFKGKLLVSGKETMVAVKRLNEQFGQGLKQFMTEIQLLSGQQHPNLISLVGYCDEGREKSIVYEYAERGSLDQYIRRTRNNTTTLTWLQRLKICADAARGLNHLHNHVGAPRMIIHRDIKSSNILIDENWVGKISDLGLSKLSVAGFGMSVLVSNGCGTRGYCEPEYYSTGVVTKKSDVYSFGVVLFEVLCGRLCLIDSDDGFSLSAISAKEYYENNSLDKIMDDSLRKHIGSYSMTKFSEIAYRCLHDDREQRPAMDVVLKELEEALKYQEYAWLSAGARMFGGGYLLSVGLYGLWSFIEELVKN</sequence>